<dbReference type="GO" id="GO:0032436">
    <property type="term" value="P:positive regulation of proteasomal ubiquitin-dependent protein catabolic process"/>
    <property type="evidence" value="ECO:0007669"/>
    <property type="project" value="TreeGrafter"/>
</dbReference>
<evidence type="ECO:0000256" key="2">
    <source>
        <dbReference type="ARBA" id="ARBA00022737"/>
    </source>
</evidence>
<feature type="region of interest" description="Disordered" evidence="4">
    <location>
        <begin position="172"/>
        <end position="197"/>
    </location>
</feature>
<gene>
    <name evidence="6" type="ORF">BDFB_010736</name>
</gene>
<protein>
    <submittedName>
        <fullName evidence="6">E3 ubiquitin-protein ligase SH3RF1</fullName>
    </submittedName>
</protein>
<dbReference type="Proteomes" id="UP000292052">
    <property type="component" value="Unassembled WGS sequence"/>
</dbReference>
<feature type="non-terminal residue" evidence="6">
    <location>
        <position position="406"/>
    </location>
</feature>
<comment type="caution">
    <text evidence="6">The sequence shown here is derived from an EMBL/GenBank/DDBJ whole genome shotgun (WGS) entry which is preliminary data.</text>
</comment>
<dbReference type="GO" id="GO:0061630">
    <property type="term" value="F:ubiquitin protein ligase activity"/>
    <property type="evidence" value="ECO:0007669"/>
    <property type="project" value="TreeGrafter"/>
</dbReference>
<dbReference type="STRING" id="1661398.A0A482VUE6"/>
<dbReference type="EMBL" id="QDEB01061901">
    <property type="protein sequence ID" value="RZC36444.1"/>
    <property type="molecule type" value="Genomic_DNA"/>
</dbReference>
<feature type="domain" description="SH3" evidence="5">
    <location>
        <begin position="200"/>
        <end position="261"/>
    </location>
</feature>
<feature type="compositionally biased region" description="Polar residues" evidence="4">
    <location>
        <begin position="305"/>
        <end position="330"/>
    </location>
</feature>
<evidence type="ECO:0000256" key="3">
    <source>
        <dbReference type="PROSITE-ProRule" id="PRU00192"/>
    </source>
</evidence>
<keyword evidence="1 3" id="KW-0728">SH3 domain</keyword>
<accession>A0A482VUE6</accession>
<keyword evidence="7" id="KW-1185">Reference proteome</keyword>
<reference evidence="6 7" key="1">
    <citation type="submission" date="2017-03" db="EMBL/GenBank/DDBJ databases">
        <title>Genome of the blue death feigning beetle - Asbolus verrucosus.</title>
        <authorList>
            <person name="Rider S.D."/>
        </authorList>
    </citation>
    <scope>NUCLEOTIDE SEQUENCE [LARGE SCALE GENOMIC DNA]</scope>
    <source>
        <strain evidence="6">Butters</strain>
        <tissue evidence="6">Head and leg muscle</tissue>
    </source>
</reference>
<keyword evidence="2" id="KW-0677">Repeat</keyword>
<feature type="compositionally biased region" description="Polar residues" evidence="4">
    <location>
        <begin position="281"/>
        <end position="293"/>
    </location>
</feature>
<dbReference type="SUPFAM" id="SSF50044">
    <property type="entry name" value="SH3-domain"/>
    <property type="match status" value="1"/>
</dbReference>
<dbReference type="PANTHER" id="PTHR14167:SF51">
    <property type="entry name" value="RING-TYPE E3 UBIQUITIN TRANSFERASE"/>
    <property type="match status" value="1"/>
</dbReference>
<evidence type="ECO:0000259" key="5">
    <source>
        <dbReference type="PROSITE" id="PS50002"/>
    </source>
</evidence>
<feature type="region of interest" description="Disordered" evidence="4">
    <location>
        <begin position="119"/>
        <end position="160"/>
    </location>
</feature>
<dbReference type="GO" id="GO:0016567">
    <property type="term" value="P:protein ubiquitination"/>
    <property type="evidence" value="ECO:0007669"/>
    <property type="project" value="TreeGrafter"/>
</dbReference>
<dbReference type="InterPro" id="IPR036028">
    <property type="entry name" value="SH3-like_dom_sf"/>
</dbReference>
<dbReference type="SMART" id="SM00326">
    <property type="entry name" value="SH3"/>
    <property type="match status" value="1"/>
</dbReference>
<feature type="compositionally biased region" description="Low complexity" evidence="4">
    <location>
        <begin position="58"/>
        <end position="92"/>
    </location>
</feature>
<feature type="region of interest" description="Disordered" evidence="4">
    <location>
        <begin position="1"/>
        <end position="103"/>
    </location>
</feature>
<dbReference type="InterPro" id="IPR050384">
    <property type="entry name" value="Endophilin_SH3RF"/>
</dbReference>
<dbReference type="CDD" id="cd11783">
    <property type="entry name" value="SH3_SH3RF_3"/>
    <property type="match status" value="1"/>
</dbReference>
<feature type="region of interest" description="Disordered" evidence="4">
    <location>
        <begin position="281"/>
        <end position="330"/>
    </location>
</feature>
<feature type="compositionally biased region" description="Polar residues" evidence="4">
    <location>
        <begin position="119"/>
        <end position="140"/>
    </location>
</feature>
<dbReference type="InterPro" id="IPR001452">
    <property type="entry name" value="SH3_domain"/>
</dbReference>
<evidence type="ECO:0000313" key="6">
    <source>
        <dbReference type="EMBL" id="RZC36444.1"/>
    </source>
</evidence>
<dbReference type="OrthoDB" id="2163411at2759"/>
<evidence type="ECO:0000256" key="1">
    <source>
        <dbReference type="ARBA" id="ARBA00022443"/>
    </source>
</evidence>
<feature type="compositionally biased region" description="Basic residues" evidence="4">
    <location>
        <begin position="141"/>
        <end position="151"/>
    </location>
</feature>
<dbReference type="GO" id="GO:0046330">
    <property type="term" value="P:positive regulation of JNK cascade"/>
    <property type="evidence" value="ECO:0007669"/>
    <property type="project" value="TreeGrafter"/>
</dbReference>
<evidence type="ECO:0000256" key="4">
    <source>
        <dbReference type="SAM" id="MobiDB-lite"/>
    </source>
</evidence>
<dbReference type="FunFam" id="2.30.30.40:FF:000001">
    <property type="entry name" value="Sorbin and SH3 domain-containing protein 1 isoform 2"/>
    <property type="match status" value="1"/>
</dbReference>
<dbReference type="PANTHER" id="PTHR14167">
    <property type="entry name" value="SH3 DOMAIN-CONTAINING"/>
    <property type="match status" value="1"/>
</dbReference>
<dbReference type="AlphaFoldDB" id="A0A482VUE6"/>
<organism evidence="6 7">
    <name type="scientific">Asbolus verrucosus</name>
    <name type="common">Desert ironclad beetle</name>
    <dbReference type="NCBI Taxonomy" id="1661398"/>
    <lineage>
        <taxon>Eukaryota</taxon>
        <taxon>Metazoa</taxon>
        <taxon>Ecdysozoa</taxon>
        <taxon>Arthropoda</taxon>
        <taxon>Hexapoda</taxon>
        <taxon>Insecta</taxon>
        <taxon>Pterygota</taxon>
        <taxon>Neoptera</taxon>
        <taxon>Endopterygota</taxon>
        <taxon>Coleoptera</taxon>
        <taxon>Polyphaga</taxon>
        <taxon>Cucujiformia</taxon>
        <taxon>Tenebrionidae</taxon>
        <taxon>Pimeliinae</taxon>
        <taxon>Asbolus</taxon>
    </lineage>
</organism>
<sequence length="406" mass="43144">AQPGPSRVAPPTPTTEDSTPLIPTDHSRNIVPQPAPQNVPPHQGLFVQQTPIHQVLITSDSSSTISSGSSSTTTPNVSSSNTSSNSSTAPSSPASPPPRTQPALARTLVQKPDLLLNSTACSTPQRLPNNASNPVDGRSSSHQHNKEKRHSFTSLTPVNFNKNTHRHSAEIVPADTQSQSGHSHDRSKRSASASAQEEVKLPAPYVALYPYKPQKADELELRKGAIYMVTERCQDGWYKGTSNRTQKCGVFPGNYVAYMAKASSSAGGPADPKAAVSFTRSGKSVSSPRQAYNNLPPELPPRSVSPATATNTISSSWHGQQDNASVPLGRSSSAVMSNVNTAHLGLGSATKPAEKCKDRKEKGTVGLMRRLTSIKRSKSPPPSTYSMDNPVFEDSVSVATAHPVHV</sequence>
<dbReference type="Pfam" id="PF00018">
    <property type="entry name" value="SH3_1"/>
    <property type="match status" value="1"/>
</dbReference>
<proteinExistence type="predicted"/>
<dbReference type="Gene3D" id="2.30.30.40">
    <property type="entry name" value="SH3 Domains"/>
    <property type="match status" value="1"/>
</dbReference>
<dbReference type="PRINTS" id="PR00452">
    <property type="entry name" value="SH3DOMAIN"/>
</dbReference>
<dbReference type="PROSITE" id="PS50002">
    <property type="entry name" value="SH3"/>
    <property type="match status" value="1"/>
</dbReference>
<evidence type="ECO:0000313" key="7">
    <source>
        <dbReference type="Proteomes" id="UP000292052"/>
    </source>
</evidence>
<feature type="non-terminal residue" evidence="6">
    <location>
        <position position="1"/>
    </location>
</feature>
<name>A0A482VUE6_ASBVE</name>